<dbReference type="RefSeq" id="WP_058305346.1">
    <property type="nucleotide sequence ID" value="NZ_CABKVG010000006.1"/>
</dbReference>
<dbReference type="PANTHER" id="PTHR30231">
    <property type="entry name" value="DNA POLYMERASE III SUBUNIT EPSILON"/>
    <property type="match status" value="1"/>
</dbReference>
<proteinExistence type="predicted"/>
<dbReference type="CDD" id="cd06127">
    <property type="entry name" value="DEDDh"/>
    <property type="match status" value="1"/>
</dbReference>
<dbReference type="InterPro" id="IPR006054">
    <property type="entry name" value="DnaQ"/>
</dbReference>
<reference evidence="4 5" key="1">
    <citation type="journal article" date="2022" name="Res Sq">
        <title>Evolution of multicellular longitudinally dividing oral cavity symbionts (Neisseriaceae).</title>
        <authorList>
            <person name="Nyongesa S."/>
            <person name="Weber P."/>
            <person name="Bernet E."/>
            <person name="Pullido F."/>
            <person name="Nieckarz M."/>
            <person name="Delaby M."/>
            <person name="Nieves C."/>
            <person name="Viehboeck T."/>
            <person name="Krause N."/>
            <person name="Rivera-Millot A."/>
            <person name="Nakamura A."/>
            <person name="Vischer N."/>
            <person name="VanNieuwenhze M."/>
            <person name="Brun Y."/>
            <person name="Cava F."/>
            <person name="Bulgheresi S."/>
            <person name="Veyrier F."/>
        </authorList>
    </citation>
    <scope>NUCLEOTIDE SEQUENCE [LARGE SCALE GENOMIC DNA]</scope>
    <source>
        <strain evidence="4 5">SN4</strain>
    </source>
</reference>
<protein>
    <recommendedName>
        <fullName evidence="1">DNA-directed DNA polymerase</fullName>
        <ecNumber evidence="1">2.7.7.7</ecNumber>
    </recommendedName>
</protein>
<evidence type="ECO:0000259" key="3">
    <source>
        <dbReference type="PROSITE" id="PS50164"/>
    </source>
</evidence>
<dbReference type="PROSITE" id="PS50164">
    <property type="entry name" value="GIY_YIG"/>
    <property type="match status" value="1"/>
</dbReference>
<dbReference type="EMBL" id="CP091511">
    <property type="protein sequence ID" value="UOO90874.1"/>
    <property type="molecule type" value="Genomic_DNA"/>
</dbReference>
<dbReference type="Pfam" id="PF00929">
    <property type="entry name" value="RNase_T"/>
    <property type="match status" value="1"/>
</dbReference>
<dbReference type="InterPro" id="IPR047296">
    <property type="entry name" value="GIY-YIG_UvrC_Cho"/>
</dbReference>
<dbReference type="Proteomes" id="UP000832011">
    <property type="component" value="Chromosome"/>
</dbReference>
<evidence type="ECO:0000313" key="4">
    <source>
        <dbReference type="EMBL" id="UOO90874.1"/>
    </source>
</evidence>
<sequence>MNQAQVYAFVDLETSGGSAEHDRITEIAIIRVDGETVRRYQTLLNPQTHIPPFITAITGIDNALVADAPTFATVADEVWTWLQDCIFLAHNVRFDFGFLKQAFAHVGKDFNPEQLCTVKLSRRLYPEHKHHGLDQLIQRHGLRMPQRHRAMADADAIYQFWQMVQQSFDAKTLQAACQKVMNRPSVPVHLQALNIDTLYNGYGVYVIYGDNDAPLYIGKSKTVKTRLLAHFRNDVRSGKEMLLAQQARRLQIIECAGEVDALITEARLVKQWQPSLNRRLRRKDALYSWQWQRGDDGFDGLVLVDAATAVLDGSSVYVGLWHSRSEAKKQLKSYLEPSTLCWQCLGLEAGMTGSPCFRQQIKQCAGACIGLVEAAAHNAELARRLKPHLLASWPVDGVAVLIEEQRWHVLDDWRYLGTVSDVHEATALLAQPRPRLDKDIYQILYKHRALLHPLANML</sequence>
<keyword evidence="5" id="KW-1185">Reference proteome</keyword>
<dbReference type="SMART" id="SM00479">
    <property type="entry name" value="EXOIII"/>
    <property type="match status" value="1"/>
</dbReference>
<dbReference type="InterPro" id="IPR012337">
    <property type="entry name" value="RNaseH-like_sf"/>
</dbReference>
<evidence type="ECO:0000256" key="2">
    <source>
        <dbReference type="ARBA" id="ARBA00049244"/>
    </source>
</evidence>
<accession>A0ABY4E6G6</accession>
<dbReference type="Gene3D" id="3.40.1440.10">
    <property type="entry name" value="GIY-YIG endonuclease"/>
    <property type="match status" value="1"/>
</dbReference>
<dbReference type="EC" id="2.7.7.7" evidence="1"/>
<gene>
    <name evidence="4" type="ORF">LVJ82_07905</name>
</gene>
<dbReference type="CDD" id="cd10434">
    <property type="entry name" value="GIY-YIG_UvrC_Cho"/>
    <property type="match status" value="1"/>
</dbReference>
<organism evidence="4 5">
    <name type="scientific">Vitreoscilla massiliensis</name>
    <dbReference type="NCBI Taxonomy" id="1689272"/>
    <lineage>
        <taxon>Bacteria</taxon>
        <taxon>Pseudomonadati</taxon>
        <taxon>Pseudomonadota</taxon>
        <taxon>Betaproteobacteria</taxon>
        <taxon>Neisseriales</taxon>
        <taxon>Neisseriaceae</taxon>
        <taxon>Vitreoscilla</taxon>
    </lineage>
</organism>
<dbReference type="InterPro" id="IPR036397">
    <property type="entry name" value="RNaseH_sf"/>
</dbReference>
<dbReference type="SUPFAM" id="SSF53098">
    <property type="entry name" value="Ribonuclease H-like"/>
    <property type="match status" value="1"/>
</dbReference>
<dbReference type="InterPro" id="IPR000305">
    <property type="entry name" value="GIY-YIG_endonuc"/>
</dbReference>
<name>A0ABY4E6G6_9NEIS</name>
<dbReference type="Gene3D" id="3.30.420.10">
    <property type="entry name" value="Ribonuclease H-like superfamily/Ribonuclease H"/>
    <property type="match status" value="1"/>
</dbReference>
<dbReference type="SMART" id="SM00465">
    <property type="entry name" value="GIYc"/>
    <property type="match status" value="1"/>
</dbReference>
<dbReference type="PANTHER" id="PTHR30231:SF37">
    <property type="entry name" value="EXODEOXYRIBONUCLEASE 10"/>
    <property type="match status" value="1"/>
</dbReference>
<feature type="domain" description="GIY-YIG" evidence="3">
    <location>
        <begin position="200"/>
        <end position="278"/>
    </location>
</feature>
<dbReference type="SUPFAM" id="SSF82771">
    <property type="entry name" value="GIY-YIG endonuclease"/>
    <property type="match status" value="1"/>
</dbReference>
<dbReference type="InterPro" id="IPR035901">
    <property type="entry name" value="GIY-YIG_endonuc_sf"/>
</dbReference>
<dbReference type="InterPro" id="IPR013520">
    <property type="entry name" value="Ribonucl_H"/>
</dbReference>
<dbReference type="NCBIfam" id="TIGR00573">
    <property type="entry name" value="dnaq"/>
    <property type="match status" value="1"/>
</dbReference>
<evidence type="ECO:0000256" key="1">
    <source>
        <dbReference type="ARBA" id="ARBA00012417"/>
    </source>
</evidence>
<comment type="catalytic activity">
    <reaction evidence="2">
        <text>DNA(n) + a 2'-deoxyribonucleoside 5'-triphosphate = DNA(n+1) + diphosphate</text>
        <dbReference type="Rhea" id="RHEA:22508"/>
        <dbReference type="Rhea" id="RHEA-COMP:17339"/>
        <dbReference type="Rhea" id="RHEA-COMP:17340"/>
        <dbReference type="ChEBI" id="CHEBI:33019"/>
        <dbReference type="ChEBI" id="CHEBI:61560"/>
        <dbReference type="ChEBI" id="CHEBI:173112"/>
        <dbReference type="EC" id="2.7.7.7"/>
    </reaction>
</comment>
<evidence type="ECO:0000313" key="5">
    <source>
        <dbReference type="Proteomes" id="UP000832011"/>
    </source>
</evidence>